<dbReference type="GO" id="GO:0000026">
    <property type="term" value="F:alpha-1,2-mannosyltransferase activity"/>
    <property type="evidence" value="ECO:0007669"/>
    <property type="project" value="TreeGrafter"/>
</dbReference>
<proteinExistence type="inferred from homology"/>
<dbReference type="Gene3D" id="3.90.550.10">
    <property type="entry name" value="Spore Coat Polysaccharide Biosynthesis Protein SpsA, Chain A"/>
    <property type="match status" value="1"/>
</dbReference>
<comment type="similarity">
    <text evidence="1">Belongs to the glycosyltransferase 15 family.</text>
</comment>
<dbReference type="InterPro" id="IPR002685">
    <property type="entry name" value="Glyco_trans_15"/>
</dbReference>
<dbReference type="Pfam" id="PF01793">
    <property type="entry name" value="Glyco_transf_15"/>
    <property type="match status" value="2"/>
</dbReference>
<dbReference type="GO" id="GO:0016020">
    <property type="term" value="C:membrane"/>
    <property type="evidence" value="ECO:0007669"/>
    <property type="project" value="InterPro"/>
</dbReference>
<dbReference type="AlphaFoldDB" id="A0A2S4L2S5"/>
<comment type="caution">
    <text evidence="5">The sequence shown here is derived from an EMBL/GenBank/DDBJ whole genome shotgun (WGS) entry which is preliminary data.</text>
</comment>
<dbReference type="PANTHER" id="PTHR31121:SF7">
    <property type="entry name" value="MANNOSYLTRANSFERASE KTR4-RELATED"/>
    <property type="match status" value="1"/>
</dbReference>
<dbReference type="GO" id="GO:0005794">
    <property type="term" value="C:Golgi apparatus"/>
    <property type="evidence" value="ECO:0007669"/>
    <property type="project" value="TreeGrafter"/>
</dbReference>
<feature type="compositionally biased region" description="Acidic residues" evidence="4">
    <location>
        <begin position="257"/>
        <end position="266"/>
    </location>
</feature>
<feature type="region of interest" description="Disordered" evidence="4">
    <location>
        <begin position="248"/>
        <end position="267"/>
    </location>
</feature>
<dbReference type="Proteomes" id="UP000237481">
    <property type="component" value="Unassembled WGS sequence"/>
</dbReference>
<accession>A0A2S4L2S5</accession>
<evidence type="ECO:0000313" key="6">
    <source>
        <dbReference type="Proteomes" id="UP000237481"/>
    </source>
</evidence>
<name>A0A2S4L2S5_9HYPO</name>
<dbReference type="GO" id="GO:0006487">
    <property type="term" value="P:protein N-linked glycosylation"/>
    <property type="evidence" value="ECO:0007669"/>
    <property type="project" value="TreeGrafter"/>
</dbReference>
<evidence type="ECO:0000256" key="4">
    <source>
        <dbReference type="SAM" id="MobiDB-lite"/>
    </source>
</evidence>
<keyword evidence="3 5" id="KW-0808">Transferase</keyword>
<evidence type="ECO:0000256" key="3">
    <source>
        <dbReference type="ARBA" id="ARBA00022679"/>
    </source>
</evidence>
<organism evidence="5 6">
    <name type="scientific">Tolypocladium paradoxum</name>
    <dbReference type="NCBI Taxonomy" id="94208"/>
    <lineage>
        <taxon>Eukaryota</taxon>
        <taxon>Fungi</taxon>
        <taxon>Dikarya</taxon>
        <taxon>Ascomycota</taxon>
        <taxon>Pezizomycotina</taxon>
        <taxon>Sordariomycetes</taxon>
        <taxon>Hypocreomycetidae</taxon>
        <taxon>Hypocreales</taxon>
        <taxon>Ophiocordycipitaceae</taxon>
        <taxon>Tolypocladium</taxon>
    </lineage>
</organism>
<evidence type="ECO:0000256" key="1">
    <source>
        <dbReference type="ARBA" id="ARBA00007677"/>
    </source>
</evidence>
<dbReference type="EMBL" id="PKSG01000307">
    <property type="protein sequence ID" value="POR36707.1"/>
    <property type="molecule type" value="Genomic_DNA"/>
</dbReference>
<protein>
    <submittedName>
        <fullName evidence="5">Mannosyltransferase KTR3</fullName>
    </submittedName>
</protein>
<dbReference type="SUPFAM" id="SSF53448">
    <property type="entry name" value="Nucleotide-diphospho-sugar transferases"/>
    <property type="match status" value="1"/>
</dbReference>
<dbReference type="InterPro" id="IPR029044">
    <property type="entry name" value="Nucleotide-diphossugar_trans"/>
</dbReference>
<feature type="region of interest" description="Disordered" evidence="4">
    <location>
        <begin position="281"/>
        <end position="306"/>
    </location>
</feature>
<keyword evidence="6" id="KW-1185">Reference proteome</keyword>
<evidence type="ECO:0000313" key="5">
    <source>
        <dbReference type="EMBL" id="POR36707.1"/>
    </source>
</evidence>
<dbReference type="STRING" id="94208.A0A2S4L2S5"/>
<sequence>MTGRDGHRAFLLSTRLVAWACVALWLHLLPFVNSLAVPAVSTDHAPRAVLVSLAHENDLHPILSSIHQLEDAFNSRYRYDWVFYSTKPLSDKFRRLTSNATNATCIYEVIRDANWNVPEWARDPPLQVHQTDDAHGAEADVVGYDSDEAAPLLRQILRWKSGPFARESRLKDYDWFWRIEPGTQFTHDIDFDVFRVMRDYGIAYGSNKAAVDEAHIDALSQHVKGFIDKNPELLHAEADISWLMGSSGDGSVTADESGLEGGDETAEEHVLEPARRIVSAGGRGMTGSSGSAAAGLQDEAGDEDEAGSPAEAFASWLGGIFKSSLSPQFEIGSLAFFRSRSHQALFEHLDKAGDFYYRGPRDMSTPTLSASMFLPQKSVLHFRKRAENGYARGPSPPDSTPKPQLKVVCIAREFHAGMLAMESAKKTQEPGPQQLSEVMAEMLAWWELLSHDFKRQGGMPSLISGNTVIDDRNFVFGLSKLKPVVVG</sequence>
<evidence type="ECO:0000256" key="2">
    <source>
        <dbReference type="ARBA" id="ARBA00022676"/>
    </source>
</evidence>
<dbReference type="PANTHER" id="PTHR31121">
    <property type="entry name" value="ALPHA-1,2 MANNOSYLTRANSFERASE KTR1"/>
    <property type="match status" value="1"/>
</dbReference>
<dbReference type="GO" id="GO:0006493">
    <property type="term" value="P:protein O-linked glycosylation"/>
    <property type="evidence" value="ECO:0007669"/>
    <property type="project" value="TreeGrafter"/>
</dbReference>
<dbReference type="GO" id="GO:0000032">
    <property type="term" value="P:cell wall mannoprotein biosynthetic process"/>
    <property type="evidence" value="ECO:0007669"/>
    <property type="project" value="TreeGrafter"/>
</dbReference>
<gene>
    <name evidence="5" type="ORF">TPAR_03093</name>
</gene>
<reference evidence="5 6" key="1">
    <citation type="submission" date="2018-01" db="EMBL/GenBank/DDBJ databases">
        <title>Harnessing the power of phylogenomics to disentangle the directionality and signatures of interkingdom host jumping in the parasitic fungal genus Tolypocladium.</title>
        <authorList>
            <person name="Quandt C.A."/>
            <person name="Patterson W."/>
            <person name="Spatafora J.W."/>
        </authorList>
    </citation>
    <scope>NUCLEOTIDE SEQUENCE [LARGE SCALE GENOMIC DNA]</scope>
    <source>
        <strain evidence="5 6">NRBC 100945</strain>
    </source>
</reference>
<keyword evidence="2 5" id="KW-0328">Glycosyltransferase</keyword>
<dbReference type="OrthoDB" id="202470at2759"/>